<comment type="subcellular location">
    <subcellularLocation>
        <location evidence="1">Nucleus</location>
    </subcellularLocation>
</comment>
<dbReference type="InterPro" id="IPR009072">
    <property type="entry name" value="Histone-fold"/>
</dbReference>
<gene>
    <name evidence="5" type="ORF">g.8315</name>
</gene>
<evidence type="ECO:0000259" key="4">
    <source>
        <dbReference type="Pfam" id="PF00808"/>
    </source>
</evidence>
<dbReference type="GO" id="GO:0016251">
    <property type="term" value="F:RNA polymerase II general transcription initiation factor activity"/>
    <property type="evidence" value="ECO:0007669"/>
    <property type="project" value="TreeGrafter"/>
</dbReference>
<evidence type="ECO:0000256" key="1">
    <source>
        <dbReference type="ARBA" id="ARBA00004123"/>
    </source>
</evidence>
<accession>A0A1D1ZQU6</accession>
<evidence type="ECO:0000313" key="5">
    <source>
        <dbReference type="EMBL" id="JAT69352.1"/>
    </source>
</evidence>
<dbReference type="GO" id="GO:0046982">
    <property type="term" value="F:protein heterodimerization activity"/>
    <property type="evidence" value="ECO:0007669"/>
    <property type="project" value="InterPro"/>
</dbReference>
<dbReference type="EMBL" id="GDKF01009270">
    <property type="protein sequence ID" value="JAT69352.1"/>
    <property type="molecule type" value="Transcribed_RNA"/>
</dbReference>
<evidence type="ECO:0000256" key="2">
    <source>
        <dbReference type="ARBA" id="ARBA00023242"/>
    </source>
</evidence>
<sequence>DSNTCVRLNRLQKGLGEHIEAAAIFRTTGGAPIRACTCCPCPSAASMSMPDDAGTGDEGPLSSTSKFFRNHAPFTARIKKMMQSDEDVGKVAKASPILISKALDDFLSKLLEGSIAVAQQHNAKILNSSHIKAHVQSDPLLDFCREAVAEVPDLPPVTDEVEAATPRAKKRAKPAAKEEGRTAGPAKPRAPRQKKPASGAGQAAVLAGEAGAPGTTGGGDEAPGLQQAAATGPEQEAASLPAHDGGDTVEQAPLVVGEGTERGSSHPAQGTGADRGPASAAAESLAGPAGTALQDPEPTEDDYDEDDYDEE</sequence>
<protein>
    <recommendedName>
        <fullName evidence="4">Transcription factor CBF/NF-Y/archaeal histone domain-containing protein</fullName>
    </recommendedName>
</protein>
<feature type="region of interest" description="Disordered" evidence="3">
    <location>
        <begin position="155"/>
        <end position="311"/>
    </location>
</feature>
<dbReference type="GO" id="GO:0005634">
    <property type="term" value="C:nucleus"/>
    <property type="evidence" value="ECO:0007669"/>
    <property type="project" value="UniProtKB-SubCell"/>
</dbReference>
<dbReference type="PANTHER" id="PTHR10252">
    <property type="entry name" value="HISTONE-LIKE TRANSCRIPTION FACTOR CCAAT-RELATED"/>
    <property type="match status" value="1"/>
</dbReference>
<dbReference type="CDD" id="cd22906">
    <property type="entry name" value="HFD_DRAP1"/>
    <property type="match status" value="1"/>
</dbReference>
<feature type="compositionally biased region" description="Low complexity" evidence="3">
    <location>
        <begin position="276"/>
        <end position="296"/>
    </location>
</feature>
<dbReference type="SUPFAM" id="SSF47113">
    <property type="entry name" value="Histone-fold"/>
    <property type="match status" value="1"/>
</dbReference>
<dbReference type="InterPro" id="IPR050568">
    <property type="entry name" value="Transcr_DNA_Rep_Reg"/>
</dbReference>
<evidence type="ECO:0000256" key="3">
    <source>
        <dbReference type="SAM" id="MobiDB-lite"/>
    </source>
</evidence>
<dbReference type="GO" id="GO:0001046">
    <property type="term" value="F:core promoter sequence-specific DNA binding"/>
    <property type="evidence" value="ECO:0007669"/>
    <property type="project" value="TreeGrafter"/>
</dbReference>
<feature type="domain" description="Transcription factor CBF/NF-Y/archaeal histone" evidence="4">
    <location>
        <begin position="76"/>
        <end position="133"/>
    </location>
</feature>
<dbReference type="AlphaFoldDB" id="A0A1D1ZQU6"/>
<proteinExistence type="predicted"/>
<organism evidence="5">
    <name type="scientific">Auxenochlorella protothecoides</name>
    <name type="common">Green microalga</name>
    <name type="synonym">Chlorella protothecoides</name>
    <dbReference type="NCBI Taxonomy" id="3075"/>
    <lineage>
        <taxon>Eukaryota</taxon>
        <taxon>Viridiplantae</taxon>
        <taxon>Chlorophyta</taxon>
        <taxon>core chlorophytes</taxon>
        <taxon>Trebouxiophyceae</taxon>
        <taxon>Chlorellales</taxon>
        <taxon>Chlorellaceae</taxon>
        <taxon>Auxenochlorella</taxon>
    </lineage>
</organism>
<feature type="compositionally biased region" description="Acidic residues" evidence="3">
    <location>
        <begin position="297"/>
        <end position="311"/>
    </location>
</feature>
<reference evidence="5" key="1">
    <citation type="submission" date="2015-08" db="EMBL/GenBank/DDBJ databases">
        <authorList>
            <person name="Babu N.S."/>
            <person name="Beckwith C.J."/>
            <person name="Beseler K.G."/>
            <person name="Brison A."/>
            <person name="Carone J.V."/>
            <person name="Caskin T.P."/>
            <person name="Diamond M."/>
            <person name="Durham M.E."/>
            <person name="Foxe J.M."/>
            <person name="Go M."/>
            <person name="Henderson B.A."/>
            <person name="Jones I.B."/>
            <person name="McGettigan J.A."/>
            <person name="Micheletti S.J."/>
            <person name="Nasrallah M.E."/>
            <person name="Ortiz D."/>
            <person name="Piller C.R."/>
            <person name="Privatt S.R."/>
            <person name="Schneider S.L."/>
            <person name="Sharp S."/>
            <person name="Smith T.C."/>
            <person name="Stanton J.D."/>
            <person name="Ullery H.E."/>
            <person name="Wilson R.J."/>
            <person name="Serrano M.G."/>
            <person name="Buck G."/>
            <person name="Lee V."/>
            <person name="Wang Y."/>
            <person name="Carvalho R."/>
            <person name="Voegtly L."/>
            <person name="Shi R."/>
            <person name="Duckworth R."/>
            <person name="Johnson A."/>
            <person name="Loviza R."/>
            <person name="Walstead R."/>
            <person name="Shah Z."/>
            <person name="Kiflezghi M."/>
            <person name="Wade K."/>
            <person name="Ball S.L."/>
            <person name="Bradley K.W."/>
            <person name="Asai D.J."/>
            <person name="Bowman C.A."/>
            <person name="Russell D.A."/>
            <person name="Pope W.H."/>
            <person name="Jacobs-Sera D."/>
            <person name="Hendrix R.W."/>
            <person name="Hatfull G.F."/>
        </authorList>
    </citation>
    <scope>NUCLEOTIDE SEQUENCE</scope>
</reference>
<name>A0A1D1ZQU6_AUXPR</name>
<dbReference type="Pfam" id="PF00808">
    <property type="entry name" value="CBFD_NFYB_HMF"/>
    <property type="match status" value="1"/>
</dbReference>
<dbReference type="PANTHER" id="PTHR10252:SF5">
    <property type="entry name" value="DR1-ASSOCIATED COREPRESSOR"/>
    <property type="match status" value="1"/>
</dbReference>
<dbReference type="InterPro" id="IPR003958">
    <property type="entry name" value="CBFA_NFYB_domain"/>
</dbReference>
<feature type="non-terminal residue" evidence="5">
    <location>
        <position position="1"/>
    </location>
</feature>
<dbReference type="Gene3D" id="1.10.20.10">
    <property type="entry name" value="Histone, subunit A"/>
    <property type="match status" value="1"/>
</dbReference>
<keyword evidence="2" id="KW-0539">Nucleus</keyword>